<comment type="similarity">
    <text evidence="1 7 8">Belongs to the ferrochelatase family.</text>
</comment>
<dbReference type="PANTHER" id="PTHR11108">
    <property type="entry name" value="FERROCHELATASE"/>
    <property type="match status" value="1"/>
</dbReference>
<evidence type="ECO:0000256" key="6">
    <source>
        <dbReference type="ARBA" id="ARBA00024536"/>
    </source>
</evidence>
<comment type="pathway">
    <text evidence="7 8">Porphyrin-containing compound metabolism; protoheme biosynthesis; protoheme from protoporphyrin-IX: step 1/1.</text>
</comment>
<dbReference type="PANTHER" id="PTHR11108:SF1">
    <property type="entry name" value="FERROCHELATASE, MITOCHONDRIAL"/>
    <property type="match status" value="1"/>
</dbReference>
<dbReference type="CDD" id="cd03411">
    <property type="entry name" value="Ferrochelatase_N"/>
    <property type="match status" value="1"/>
</dbReference>
<dbReference type="CDD" id="cd00419">
    <property type="entry name" value="Ferrochelatase_C"/>
    <property type="match status" value="1"/>
</dbReference>
<gene>
    <name evidence="7 9" type="primary">hemH</name>
    <name evidence="9" type="ORF">ENV75_03785</name>
</gene>
<comment type="catalytic activity">
    <reaction evidence="6">
        <text>Fe-coproporphyrin III + 2 H(+) = coproporphyrin III + Fe(2+)</text>
        <dbReference type="Rhea" id="RHEA:49572"/>
        <dbReference type="ChEBI" id="CHEBI:15378"/>
        <dbReference type="ChEBI" id="CHEBI:29033"/>
        <dbReference type="ChEBI" id="CHEBI:68438"/>
        <dbReference type="ChEBI" id="CHEBI:131725"/>
        <dbReference type="EC" id="4.99.1.9"/>
    </reaction>
    <physiologicalReaction direction="right-to-left" evidence="6">
        <dbReference type="Rhea" id="RHEA:49574"/>
    </physiologicalReaction>
</comment>
<dbReference type="Pfam" id="PF00762">
    <property type="entry name" value="Ferrochelatase"/>
    <property type="match status" value="1"/>
</dbReference>
<dbReference type="FunFam" id="3.40.50.1400:FF:000006">
    <property type="entry name" value="Ferrochelatase"/>
    <property type="match status" value="1"/>
</dbReference>
<evidence type="ECO:0000256" key="8">
    <source>
        <dbReference type="RuleBase" id="RU000607"/>
    </source>
</evidence>
<dbReference type="EC" id="4.98.1.1" evidence="7 8"/>
<reference evidence="9" key="1">
    <citation type="journal article" date="2020" name="mSystems">
        <title>Genome- and Community-Level Interaction Insights into Carbon Utilization and Element Cycling Functions of Hydrothermarchaeota in Hydrothermal Sediment.</title>
        <authorList>
            <person name="Zhou Z."/>
            <person name="Liu Y."/>
            <person name="Xu W."/>
            <person name="Pan J."/>
            <person name="Luo Z.H."/>
            <person name="Li M."/>
        </authorList>
    </citation>
    <scope>NUCLEOTIDE SEQUENCE [LARGE SCALE GENOMIC DNA]</scope>
    <source>
        <strain evidence="9">SpSt-788</strain>
    </source>
</reference>
<feature type="binding site" evidence="7">
    <location>
        <position position="183"/>
    </location>
    <ligand>
        <name>Fe(2+)</name>
        <dbReference type="ChEBI" id="CHEBI:29033"/>
    </ligand>
</feature>
<dbReference type="GO" id="GO:0004325">
    <property type="term" value="F:ferrochelatase activity"/>
    <property type="evidence" value="ECO:0007669"/>
    <property type="project" value="UniProtKB-UniRule"/>
</dbReference>
<feature type="binding site" evidence="7">
    <location>
        <position position="262"/>
    </location>
    <ligand>
        <name>Fe(2+)</name>
        <dbReference type="ChEBI" id="CHEBI:29033"/>
    </ligand>
</feature>
<dbReference type="SUPFAM" id="SSF53800">
    <property type="entry name" value="Chelatase"/>
    <property type="match status" value="1"/>
</dbReference>
<dbReference type="EMBL" id="DTHO01000040">
    <property type="protein sequence ID" value="HGG99557.1"/>
    <property type="molecule type" value="Genomic_DNA"/>
</dbReference>
<keyword evidence="5 7" id="KW-0627">Porphyrin biosynthesis</keyword>
<dbReference type="InterPro" id="IPR033659">
    <property type="entry name" value="Ferrochelatase_N"/>
</dbReference>
<keyword evidence="7 8" id="KW-0963">Cytoplasm</keyword>
<evidence type="ECO:0000256" key="1">
    <source>
        <dbReference type="ARBA" id="ARBA00007718"/>
    </source>
</evidence>
<dbReference type="AlphaFoldDB" id="A0A7C4AJH5"/>
<name>A0A7C4AJH5_9BACT</name>
<evidence type="ECO:0000313" key="9">
    <source>
        <dbReference type="EMBL" id="HGG99557.1"/>
    </source>
</evidence>
<dbReference type="InterPro" id="IPR019772">
    <property type="entry name" value="Ferrochelatase_AS"/>
</dbReference>
<keyword evidence="2 7" id="KW-0408">Iron</keyword>
<keyword evidence="4 7" id="KW-0456">Lyase</keyword>
<evidence type="ECO:0000256" key="5">
    <source>
        <dbReference type="ARBA" id="ARBA00023244"/>
    </source>
</evidence>
<dbReference type="PROSITE" id="PS00534">
    <property type="entry name" value="FERROCHELATASE"/>
    <property type="match status" value="1"/>
</dbReference>
<dbReference type="GO" id="GO:0005737">
    <property type="term" value="C:cytoplasm"/>
    <property type="evidence" value="ECO:0007669"/>
    <property type="project" value="UniProtKB-SubCell"/>
</dbReference>
<proteinExistence type="inferred from homology"/>
<keyword evidence="3 7" id="KW-0350">Heme biosynthesis</keyword>
<dbReference type="HAMAP" id="MF_00323">
    <property type="entry name" value="Ferrochelatase"/>
    <property type="match status" value="1"/>
</dbReference>
<organism evidence="9">
    <name type="scientific">Thermodesulfovibrio aggregans</name>
    <dbReference type="NCBI Taxonomy" id="86166"/>
    <lineage>
        <taxon>Bacteria</taxon>
        <taxon>Pseudomonadati</taxon>
        <taxon>Nitrospirota</taxon>
        <taxon>Thermodesulfovibrionia</taxon>
        <taxon>Thermodesulfovibrionales</taxon>
        <taxon>Thermodesulfovibrionaceae</taxon>
        <taxon>Thermodesulfovibrio</taxon>
    </lineage>
</organism>
<comment type="caution">
    <text evidence="9">The sequence shown here is derived from an EMBL/GenBank/DDBJ whole genome shotgun (WGS) entry which is preliminary data.</text>
</comment>
<evidence type="ECO:0000256" key="3">
    <source>
        <dbReference type="ARBA" id="ARBA00023133"/>
    </source>
</evidence>
<dbReference type="NCBIfam" id="TIGR00109">
    <property type="entry name" value="hemH"/>
    <property type="match status" value="1"/>
</dbReference>
<comment type="catalytic activity">
    <reaction evidence="7 8">
        <text>heme b + 2 H(+) = protoporphyrin IX + Fe(2+)</text>
        <dbReference type="Rhea" id="RHEA:22584"/>
        <dbReference type="ChEBI" id="CHEBI:15378"/>
        <dbReference type="ChEBI" id="CHEBI:29033"/>
        <dbReference type="ChEBI" id="CHEBI:57306"/>
        <dbReference type="ChEBI" id="CHEBI:60344"/>
        <dbReference type="EC" id="4.98.1.1"/>
    </reaction>
</comment>
<evidence type="ECO:0000256" key="4">
    <source>
        <dbReference type="ARBA" id="ARBA00023239"/>
    </source>
</evidence>
<accession>A0A7C4AJH5</accession>
<dbReference type="Gene3D" id="3.40.50.1400">
    <property type="match status" value="2"/>
</dbReference>
<comment type="subcellular location">
    <subcellularLocation>
        <location evidence="7 8">Cytoplasm</location>
    </subcellularLocation>
</comment>
<evidence type="ECO:0000256" key="2">
    <source>
        <dbReference type="ARBA" id="ARBA00023004"/>
    </source>
</evidence>
<dbReference type="InterPro" id="IPR001015">
    <property type="entry name" value="Ferrochelatase"/>
</dbReference>
<keyword evidence="7" id="KW-0479">Metal-binding</keyword>
<sequence length="308" mass="34339">MKTGILLINMGGPDSTDAVRPFLYNLFKDPYIVNFGIMQKPLAWLISGLRAGKVKKAYKKIGGFSPLKNITEAQAQKLQDALGDGFFVKAGMRYWHPFIEEALTDFEGCGVKKIVALSLYPQFCSATTSSVVNKFEELARGKFDFTVIDSWCNYPDFISAWASQIESSLEKHGRDCLIVFSAHGIPVSLVKKGDPYVSEVEATVKAIADKMKISNWRLCYQSRTGPLRWTEPSVEQTIEEIAKNGIKKLLIVPVSFVSDCIETLYEIDIVYRKKADSLGVKLYRVPSLNTSAEFILALKNLVIENLGG</sequence>
<dbReference type="UniPathway" id="UPA00252">
    <property type="reaction ID" value="UER00325"/>
</dbReference>
<dbReference type="GO" id="GO:0046872">
    <property type="term" value="F:metal ion binding"/>
    <property type="evidence" value="ECO:0007669"/>
    <property type="project" value="UniProtKB-KW"/>
</dbReference>
<evidence type="ECO:0000256" key="7">
    <source>
        <dbReference type="HAMAP-Rule" id="MF_00323"/>
    </source>
</evidence>
<dbReference type="InterPro" id="IPR033644">
    <property type="entry name" value="Ferrochelatase_C"/>
</dbReference>
<comment type="function">
    <text evidence="7 8">Catalyzes the ferrous insertion into protoporphyrin IX.</text>
</comment>
<protein>
    <recommendedName>
        <fullName evidence="7 8">Ferrochelatase</fullName>
        <ecNumber evidence="7 8">4.98.1.1</ecNumber>
    </recommendedName>
    <alternativeName>
        <fullName evidence="7">Heme synthase</fullName>
    </alternativeName>
    <alternativeName>
        <fullName evidence="7">Protoheme ferro-lyase</fullName>
    </alternativeName>
</protein>
<dbReference type="GO" id="GO:0006783">
    <property type="term" value="P:heme biosynthetic process"/>
    <property type="evidence" value="ECO:0007669"/>
    <property type="project" value="UniProtKB-UniRule"/>
</dbReference>